<organism evidence="1">
    <name type="scientific">viral metagenome</name>
    <dbReference type="NCBI Taxonomy" id="1070528"/>
    <lineage>
        <taxon>unclassified sequences</taxon>
        <taxon>metagenomes</taxon>
        <taxon>organismal metagenomes</taxon>
    </lineage>
</organism>
<name>A0A6M3M3I7_9ZZZZ</name>
<accession>A0A6M3M3I7</accession>
<protein>
    <submittedName>
        <fullName evidence="1">Uncharacterized protein</fullName>
    </submittedName>
</protein>
<evidence type="ECO:0000313" key="1">
    <source>
        <dbReference type="EMBL" id="QJA99358.1"/>
    </source>
</evidence>
<dbReference type="EMBL" id="MT143645">
    <property type="protein sequence ID" value="QJA99358.1"/>
    <property type="molecule type" value="Genomic_DNA"/>
</dbReference>
<gene>
    <name evidence="1" type="ORF">MM171A01128_0012</name>
</gene>
<dbReference type="AlphaFoldDB" id="A0A6M3M3I7"/>
<reference evidence="1" key="1">
    <citation type="submission" date="2020-03" db="EMBL/GenBank/DDBJ databases">
        <title>The deep terrestrial virosphere.</title>
        <authorList>
            <person name="Holmfeldt K."/>
            <person name="Nilsson E."/>
            <person name="Simone D."/>
            <person name="Lopez-Fernandez M."/>
            <person name="Wu X."/>
            <person name="de Brujin I."/>
            <person name="Lundin D."/>
            <person name="Andersson A."/>
            <person name="Bertilsson S."/>
            <person name="Dopson M."/>
        </authorList>
    </citation>
    <scope>NUCLEOTIDE SEQUENCE</scope>
    <source>
        <strain evidence="1">MM171A01128</strain>
    </source>
</reference>
<proteinExistence type="predicted"/>
<sequence>MTERPILFNSKMVSAILEGHKTQTRRVIKPQPDFSGLIYPSLLKWRRFRSKWGAFPQNASRGSIPMYVYNCPFGKVGDKLYVREKFQLSKGDFAPTLEEELSKKPRVLYYASDNPRYRDKDKWKPSIHMPKWASRITLEITDIRVEQLQDISGEDCWKEGVDEEGDDYNRAEHYMIGGSQIEGGSPERYAFIGLWDSITKREYQWDRNPWVFVLTFQKTIEGER</sequence>